<dbReference type="Pfam" id="PF18949">
    <property type="entry name" value="DUF5693"/>
    <property type="match status" value="1"/>
</dbReference>
<keyword evidence="1" id="KW-1133">Transmembrane helix</keyword>
<dbReference type="AlphaFoldDB" id="A0A5C7F4N7"/>
<feature type="transmembrane region" description="Helical" evidence="1">
    <location>
        <begin position="361"/>
        <end position="394"/>
    </location>
</feature>
<feature type="transmembrane region" description="Helical" evidence="1">
    <location>
        <begin position="542"/>
        <end position="559"/>
    </location>
</feature>
<feature type="transmembrane region" description="Helical" evidence="1">
    <location>
        <begin position="432"/>
        <end position="455"/>
    </location>
</feature>
<sequence length="633" mass="71032">MRKKVLWGIVLLIMVLSIPYLGERIAVEEGADTYETVIPYEDINTFTKDAGLDRGTVYEKLTSGAGVQSVAFEPLSLNDLRDRDMIAVVSKSEMIQLYGASHDEIHEESGIFLKVLEENELTESIEESLNFSRDRQSLQVDATVINREEFLFLPFASTGTMREPVTFDMNAYEQAVSYGINIIIRLSDNFQAEHSDHLLYDQMREMSGDISHVLFAGTEIPGGGDPQITSLLAEKINELDISVVLIENADQVGLHPLLDQVVREPVRLQSLTLGKNYDPGNYQDVFRGERAVNERNVDILFINILDKEAGEFYSHPREAERMLERTSQILEAIHENIDDETGIAEPPLLSSLPLWMEVSVIFAAASFTGIVFTLVSPLMAVPAALLSFIIYLTIFLIQIDFLLKLVVLFLAVMAPVYAILRIKRPLTLTDAAGSYFTAAGITLTGAWFVVMLLYGSDFLLGLDSFRGVKVLAAAPLVITGLVFLGWSWLREPVKFWHLVVMVVLGAVILFYITRTGNTGIALPYELIFRQWLENMFIVRPRTTEFLIGLPLFTLGLYLWKEKVKYAWFLLLGGSLALSSLAGTFTHLHTPLLVSIIRSALSLSIGLLIGILLILTYECCKKWIYPFIRERRIG</sequence>
<dbReference type="RefSeq" id="WP_147803790.1">
    <property type="nucleotide sequence ID" value="NZ_CP144914.1"/>
</dbReference>
<organism evidence="2 3">
    <name type="scientific">Alkalicoccus halolimnae</name>
    <dbReference type="NCBI Taxonomy" id="1667239"/>
    <lineage>
        <taxon>Bacteria</taxon>
        <taxon>Bacillati</taxon>
        <taxon>Bacillota</taxon>
        <taxon>Bacilli</taxon>
        <taxon>Bacillales</taxon>
        <taxon>Bacillaceae</taxon>
        <taxon>Alkalicoccus</taxon>
    </lineage>
</organism>
<feature type="transmembrane region" description="Helical" evidence="1">
    <location>
        <begin position="565"/>
        <end position="587"/>
    </location>
</feature>
<keyword evidence="1" id="KW-0472">Membrane</keyword>
<feature type="transmembrane region" description="Helical" evidence="1">
    <location>
        <begin position="599"/>
        <end position="616"/>
    </location>
</feature>
<proteinExistence type="predicted"/>
<dbReference type="InterPro" id="IPR043748">
    <property type="entry name" value="DUF5693"/>
</dbReference>
<evidence type="ECO:0000256" key="1">
    <source>
        <dbReference type="SAM" id="Phobius"/>
    </source>
</evidence>
<protein>
    <submittedName>
        <fullName evidence="2">DUF5693 family protein</fullName>
    </submittedName>
</protein>
<dbReference type="Proteomes" id="UP000321816">
    <property type="component" value="Chromosome"/>
</dbReference>
<name>A0A5C7F4N7_9BACI</name>
<feature type="transmembrane region" description="Helical" evidence="1">
    <location>
        <begin position="401"/>
        <end position="420"/>
    </location>
</feature>
<evidence type="ECO:0000313" key="2">
    <source>
        <dbReference type="EMBL" id="WWD79547.1"/>
    </source>
</evidence>
<dbReference type="EMBL" id="CP144914">
    <property type="protein sequence ID" value="WWD79547.1"/>
    <property type="molecule type" value="Genomic_DNA"/>
</dbReference>
<gene>
    <name evidence="2" type="ORF">FTX54_014270</name>
</gene>
<keyword evidence="1" id="KW-0812">Transmembrane</keyword>
<feature type="transmembrane region" description="Helical" evidence="1">
    <location>
        <begin position="467"/>
        <end position="489"/>
    </location>
</feature>
<feature type="transmembrane region" description="Helical" evidence="1">
    <location>
        <begin position="495"/>
        <end position="512"/>
    </location>
</feature>
<dbReference type="KEGG" id="ahal:FTX54_014270"/>
<keyword evidence="3" id="KW-1185">Reference proteome</keyword>
<dbReference type="OrthoDB" id="3805529at2"/>
<accession>A0A5C7F4N7</accession>
<reference evidence="2 3" key="1">
    <citation type="submission" date="2024-01" db="EMBL/GenBank/DDBJ databases">
        <title>Complete Genome Sequence of Alkalicoccus halolimnae BZ-SZ-XJ29T, a Moderately Halophilic Bacterium Isolated from a Salt Lake.</title>
        <authorList>
            <person name="Zhao B."/>
        </authorList>
    </citation>
    <scope>NUCLEOTIDE SEQUENCE [LARGE SCALE GENOMIC DNA]</scope>
    <source>
        <strain evidence="2 3">BZ-SZ-XJ29</strain>
    </source>
</reference>
<evidence type="ECO:0000313" key="3">
    <source>
        <dbReference type="Proteomes" id="UP000321816"/>
    </source>
</evidence>